<keyword evidence="8" id="KW-1185">Reference proteome</keyword>
<dbReference type="SMART" id="SM00501">
    <property type="entry name" value="BRIGHT"/>
    <property type="match status" value="1"/>
</dbReference>
<keyword evidence="2" id="KW-0805">Transcription regulation</keyword>
<dbReference type="InterPro" id="IPR001606">
    <property type="entry name" value="ARID_dom"/>
</dbReference>
<dbReference type="PANTHER" id="PTHR22970:SF14">
    <property type="entry name" value="AT-RICH INTERACTIVE DOMAIN-CONTAINING PROTEIN 2"/>
    <property type="match status" value="1"/>
</dbReference>
<sequence length="684" mass="76403">MQRSSAAARHNDDGWVWGCGYMDLCTASKAKRAIGDCTGIPLPTPSELSLSPAGGSLLSFFPQLASVHSALADSLAMNPTLFEMALKVCAFFAKLPCRTSSLSTANTLIHNYNYWCIIYFGPVADITMNRRKLLTALDEYLKGITESTEYSSKKVQFYSNLRHFYRKKWGCPLKVPFLQGMEVDMFKLYETVLSLGGWQKVTSMERWPQVLDALEIDEDIQMAEYHIKSLYMRFLAKFEQSETGNDPDEHDSDLMGSRGRSINRAHFGMASSEAPVAVHRTVPVSEYPDYPKLIKSLLSGIPNEVDFAINVCCLLSHPGPYLLRLSECPNLITALAAHCGVFNDGPGSLKDLHTEAWQEQSQHDFLQFWQKSGITDDDILSFMPEFDRSIASSKAQNASQLDVDETFDPNFGDDRLELKKTVNWRVFQILSIFRNVSFEDTNKAPLAGNLPLIKLLIICCNCRWQQLVNTAFDILSNIASDIDLTMDGSVFSDHLLLKTVSMGMFSDDKFQILRSLEILSGLCNIKCNEQLICEFVEERILGRIFTLVTTKDILMCLTTLESLYQMSELGRPSCEVLSSYNRGVDILVDLATTDAASFGASGLAGIKVVEIHGPTGQLHPYQPQRSHPLAAIPPLFPQQSRPLSPFSPPSSPSMVSGRHHQFAPAQPSPLTVHHRQFLEHQVTK</sequence>
<dbReference type="SMART" id="SM01014">
    <property type="entry name" value="ARID"/>
    <property type="match status" value="1"/>
</dbReference>
<dbReference type="InterPro" id="IPR052406">
    <property type="entry name" value="Chromatin_Remodeling_Comp"/>
</dbReference>
<dbReference type="AlphaFoldDB" id="A0AAD4R6Y6"/>
<dbReference type="Gene3D" id="1.10.150.60">
    <property type="entry name" value="ARID DNA-binding domain"/>
    <property type="match status" value="1"/>
</dbReference>
<feature type="region of interest" description="Disordered" evidence="5">
    <location>
        <begin position="640"/>
        <end position="670"/>
    </location>
</feature>
<dbReference type="InterPro" id="IPR016024">
    <property type="entry name" value="ARM-type_fold"/>
</dbReference>
<evidence type="ECO:0000256" key="3">
    <source>
        <dbReference type="ARBA" id="ARBA00023163"/>
    </source>
</evidence>
<proteinExistence type="predicted"/>
<dbReference type="Pfam" id="PF01388">
    <property type="entry name" value="ARID"/>
    <property type="match status" value="1"/>
</dbReference>
<protein>
    <submittedName>
        <fullName evidence="7">ARID/BRIGHT DNA binding domain-containing protein</fullName>
    </submittedName>
</protein>
<dbReference type="InterPro" id="IPR036431">
    <property type="entry name" value="ARID_dom_sf"/>
</dbReference>
<dbReference type="PANTHER" id="PTHR22970">
    <property type="entry name" value="AT-RICH INTERACTIVE DOMAIN-CONTAINING PROTEIN 2"/>
    <property type="match status" value="1"/>
</dbReference>
<keyword evidence="4" id="KW-0539">Nucleus</keyword>
<evidence type="ECO:0000259" key="6">
    <source>
        <dbReference type="PROSITE" id="PS51011"/>
    </source>
</evidence>
<dbReference type="GO" id="GO:0003677">
    <property type="term" value="F:DNA binding"/>
    <property type="evidence" value="ECO:0007669"/>
    <property type="project" value="InterPro"/>
</dbReference>
<reference evidence="7" key="1">
    <citation type="submission" date="2022-01" db="EMBL/GenBank/DDBJ databases">
        <title>Genome Sequence Resource for Two Populations of Ditylenchus destructor, the Migratory Endoparasitic Phytonematode.</title>
        <authorList>
            <person name="Zhang H."/>
            <person name="Lin R."/>
            <person name="Xie B."/>
        </authorList>
    </citation>
    <scope>NUCLEOTIDE SEQUENCE</scope>
    <source>
        <strain evidence="7">BazhouSP</strain>
    </source>
</reference>
<evidence type="ECO:0000313" key="8">
    <source>
        <dbReference type="Proteomes" id="UP001201812"/>
    </source>
</evidence>
<gene>
    <name evidence="7" type="ORF">DdX_00097</name>
</gene>
<evidence type="ECO:0000313" key="7">
    <source>
        <dbReference type="EMBL" id="KAI1727954.1"/>
    </source>
</evidence>
<keyword evidence="1" id="KW-0156">Chromatin regulator</keyword>
<dbReference type="PROSITE" id="PS51011">
    <property type="entry name" value="ARID"/>
    <property type="match status" value="1"/>
</dbReference>
<dbReference type="Proteomes" id="UP001201812">
    <property type="component" value="Unassembled WGS sequence"/>
</dbReference>
<name>A0AAD4R6Y6_9BILA</name>
<evidence type="ECO:0000256" key="4">
    <source>
        <dbReference type="ARBA" id="ARBA00023242"/>
    </source>
</evidence>
<evidence type="ECO:0000256" key="2">
    <source>
        <dbReference type="ARBA" id="ARBA00023015"/>
    </source>
</evidence>
<evidence type="ECO:0000256" key="1">
    <source>
        <dbReference type="ARBA" id="ARBA00022853"/>
    </source>
</evidence>
<comment type="caution">
    <text evidence="7">The sequence shown here is derived from an EMBL/GenBank/DDBJ whole genome shotgun (WGS) entry which is preliminary data.</text>
</comment>
<feature type="domain" description="ARID" evidence="6">
    <location>
        <begin position="151"/>
        <end position="243"/>
    </location>
</feature>
<keyword evidence="3" id="KW-0804">Transcription</keyword>
<dbReference type="GO" id="GO:0006325">
    <property type="term" value="P:chromatin organization"/>
    <property type="evidence" value="ECO:0007669"/>
    <property type="project" value="UniProtKB-KW"/>
</dbReference>
<organism evidence="7 8">
    <name type="scientific">Ditylenchus destructor</name>
    <dbReference type="NCBI Taxonomy" id="166010"/>
    <lineage>
        <taxon>Eukaryota</taxon>
        <taxon>Metazoa</taxon>
        <taxon>Ecdysozoa</taxon>
        <taxon>Nematoda</taxon>
        <taxon>Chromadorea</taxon>
        <taxon>Rhabditida</taxon>
        <taxon>Tylenchina</taxon>
        <taxon>Tylenchomorpha</taxon>
        <taxon>Sphaerularioidea</taxon>
        <taxon>Anguinidae</taxon>
        <taxon>Anguininae</taxon>
        <taxon>Ditylenchus</taxon>
    </lineage>
</organism>
<dbReference type="CDD" id="cd16100">
    <property type="entry name" value="ARID"/>
    <property type="match status" value="1"/>
</dbReference>
<dbReference type="SUPFAM" id="SSF46774">
    <property type="entry name" value="ARID-like"/>
    <property type="match status" value="1"/>
</dbReference>
<evidence type="ECO:0000256" key="5">
    <source>
        <dbReference type="SAM" id="MobiDB-lite"/>
    </source>
</evidence>
<accession>A0AAD4R6Y6</accession>
<dbReference type="EMBL" id="JAKKPZ010000001">
    <property type="protein sequence ID" value="KAI1727954.1"/>
    <property type="molecule type" value="Genomic_DNA"/>
</dbReference>
<dbReference type="SUPFAM" id="SSF48371">
    <property type="entry name" value="ARM repeat"/>
    <property type="match status" value="1"/>
</dbReference>